<feature type="domain" description="C2 NT-type" evidence="3">
    <location>
        <begin position="8"/>
        <end position="144"/>
    </location>
</feature>
<evidence type="ECO:0000256" key="2">
    <source>
        <dbReference type="SAM" id="MobiDB-lite"/>
    </source>
</evidence>
<dbReference type="Pfam" id="PF10358">
    <property type="entry name" value="NT-C2"/>
    <property type="match status" value="1"/>
</dbReference>
<feature type="compositionally biased region" description="Polar residues" evidence="2">
    <location>
        <begin position="276"/>
        <end position="287"/>
    </location>
</feature>
<feature type="region of interest" description="Disordered" evidence="2">
    <location>
        <begin position="267"/>
        <end position="292"/>
    </location>
</feature>
<feature type="coiled-coil region" evidence="1">
    <location>
        <begin position="304"/>
        <end position="338"/>
    </location>
</feature>
<accession>A0A0H5R9B0</accession>
<organism evidence="4">
    <name type="scientific">Spongospora subterranea</name>
    <dbReference type="NCBI Taxonomy" id="70186"/>
    <lineage>
        <taxon>Eukaryota</taxon>
        <taxon>Sar</taxon>
        <taxon>Rhizaria</taxon>
        <taxon>Endomyxa</taxon>
        <taxon>Phytomyxea</taxon>
        <taxon>Plasmodiophorida</taxon>
        <taxon>Plasmodiophoridae</taxon>
        <taxon>Spongospora</taxon>
    </lineage>
</organism>
<keyword evidence="1" id="KW-0175">Coiled coil</keyword>
<feature type="region of interest" description="Disordered" evidence="2">
    <location>
        <begin position="149"/>
        <end position="172"/>
    </location>
</feature>
<dbReference type="PROSITE" id="PS51840">
    <property type="entry name" value="C2_NT"/>
    <property type="match status" value="1"/>
</dbReference>
<name>A0A0H5R9B0_9EUKA</name>
<sequence>MAFLIRLAKHQGAECKHMIFQLHVLTLKTSRPLKDPVYVEWVRGSHKVVSAPSTNANECLCTLDCHLEMNATMFFKSNGEDFQPKLSKIVFKTRENASASSKLMGEISLDLAEHASTTPFHLQLPLKKCKDKNVIVDVCISAHDSDHDHVAQSQAESYHQDSTTVSEQEHSQHSHIEPSLPIEPNIALSEPTQTNPASIKVNVMPENAEVEEPRMTPAEAFLTAQVFKLRKDIKTLEERQTKLLEKEQRLCTVQEENEQLKSDLMLLKRDDPPDPEQNNNQQASDNSEAPLPAETPLVSVEDQLEDAKVLHNLLINDKQALEKQVNEYKTMIQSMLNLTREVKQHMEVKTSIAGDLQLTQLAAKYGLTGNEYLSNVERIVTACFDARTELREREAQVQRIGQQQEQVILKWKMLAGKVVRISNDGEVEEIDARLVAPTNRRLSQMNASMEAEIKDAKNAFDNSCSVLRLEIAQLKEQLLAEKAKSSYEMVTKSESYQLEQQLLEAKVKLADLIDAFNSLEQENQQIKEQISQQERLFKFNKGLKLL</sequence>
<evidence type="ECO:0000256" key="1">
    <source>
        <dbReference type="SAM" id="Coils"/>
    </source>
</evidence>
<dbReference type="AlphaFoldDB" id="A0A0H5R9B0"/>
<dbReference type="InterPro" id="IPR019448">
    <property type="entry name" value="NT-C2"/>
</dbReference>
<feature type="compositionally biased region" description="Polar residues" evidence="2">
    <location>
        <begin position="151"/>
        <end position="166"/>
    </location>
</feature>
<evidence type="ECO:0000313" key="4">
    <source>
        <dbReference type="EMBL" id="CRZ10356.1"/>
    </source>
</evidence>
<feature type="coiled-coil region" evidence="1">
    <location>
        <begin position="439"/>
        <end position="536"/>
    </location>
</feature>
<proteinExistence type="predicted"/>
<dbReference type="EMBL" id="HACM01009914">
    <property type="protein sequence ID" value="CRZ10356.1"/>
    <property type="molecule type" value="Transcribed_RNA"/>
</dbReference>
<protein>
    <recommendedName>
        <fullName evidence="3">C2 NT-type domain-containing protein</fullName>
    </recommendedName>
</protein>
<evidence type="ECO:0000259" key="3">
    <source>
        <dbReference type="PROSITE" id="PS51840"/>
    </source>
</evidence>
<reference evidence="4" key="1">
    <citation type="submission" date="2015-04" db="EMBL/GenBank/DDBJ databases">
        <title>The genome sequence of the plant pathogenic Rhizarian Plasmodiophora brassicae reveals insights in its biotrophic life cycle and the origin of chitin synthesis.</title>
        <authorList>
            <person name="Schwelm A."/>
            <person name="Fogelqvist J."/>
            <person name="Knaust A."/>
            <person name="Julke S."/>
            <person name="Lilja T."/>
            <person name="Dhandapani V."/>
            <person name="Bonilla-Rosso G."/>
            <person name="Karlsson M."/>
            <person name="Shevchenko A."/>
            <person name="Choi S.R."/>
            <person name="Kim H.G."/>
            <person name="Park J.Y."/>
            <person name="Lim Y.P."/>
            <person name="Ludwig-Muller J."/>
            <person name="Dixelius C."/>
        </authorList>
    </citation>
    <scope>NUCLEOTIDE SEQUENCE</scope>
    <source>
        <tissue evidence="4">Potato root galls</tissue>
    </source>
</reference>